<protein>
    <submittedName>
        <fullName evidence="1">Uncharacterized protein</fullName>
    </submittedName>
</protein>
<evidence type="ECO:0000313" key="2">
    <source>
        <dbReference type="Proteomes" id="UP001596222"/>
    </source>
</evidence>
<dbReference type="EMBL" id="JBHSKJ010000004">
    <property type="protein sequence ID" value="MFC5144606.1"/>
    <property type="molecule type" value="Genomic_DNA"/>
</dbReference>
<evidence type="ECO:0000313" key="1">
    <source>
        <dbReference type="EMBL" id="MFC5144606.1"/>
    </source>
</evidence>
<reference evidence="2" key="1">
    <citation type="journal article" date="2019" name="Int. J. Syst. Evol. Microbiol.">
        <title>The Global Catalogue of Microorganisms (GCM) 10K type strain sequencing project: providing services to taxonomists for standard genome sequencing and annotation.</title>
        <authorList>
            <consortium name="The Broad Institute Genomics Platform"/>
            <consortium name="The Broad Institute Genome Sequencing Center for Infectious Disease"/>
            <person name="Wu L."/>
            <person name="Ma J."/>
        </authorList>
    </citation>
    <scope>NUCLEOTIDE SEQUENCE [LARGE SCALE GENOMIC DNA]</scope>
    <source>
        <strain evidence="2">CGMCC 4.1641</strain>
    </source>
</reference>
<organism evidence="1 2">
    <name type="scientific">Streptomyces aureoversilis</name>
    <dbReference type="NCBI Taxonomy" id="67277"/>
    <lineage>
        <taxon>Bacteria</taxon>
        <taxon>Bacillati</taxon>
        <taxon>Actinomycetota</taxon>
        <taxon>Actinomycetes</taxon>
        <taxon>Kitasatosporales</taxon>
        <taxon>Streptomycetaceae</taxon>
        <taxon>Streptomyces</taxon>
    </lineage>
</organism>
<dbReference type="Proteomes" id="UP001596222">
    <property type="component" value="Unassembled WGS sequence"/>
</dbReference>
<dbReference type="RefSeq" id="WP_382038569.1">
    <property type="nucleotide sequence ID" value="NZ_JBHSKJ010000004.1"/>
</dbReference>
<proteinExistence type="predicted"/>
<sequence>MDESRPPGGISPEIRQAFVVAQERSLQHDLRILANRIRATAEARQDQSALSTIT</sequence>
<gene>
    <name evidence="1" type="ORF">ACFPP6_07935</name>
</gene>
<accession>A0ABV9ZW01</accession>
<keyword evidence="2" id="KW-1185">Reference proteome</keyword>
<comment type="caution">
    <text evidence="1">The sequence shown here is derived from an EMBL/GenBank/DDBJ whole genome shotgun (WGS) entry which is preliminary data.</text>
</comment>
<name>A0ABV9ZW01_9ACTN</name>